<comment type="caution">
    <text evidence="10">The sequence shown here is derived from an EMBL/GenBank/DDBJ whole genome shotgun (WGS) entry which is preliminary data.</text>
</comment>
<accession>A0A9W8BBS0</accession>
<protein>
    <recommendedName>
        <fullName evidence="4">COP9 signalosome complex subunit 3</fullName>
    </recommendedName>
</protein>
<keyword evidence="6" id="KW-0736">Signalosome</keyword>
<dbReference type="InterPro" id="IPR050756">
    <property type="entry name" value="CSN3"/>
</dbReference>
<dbReference type="Pfam" id="PF01399">
    <property type="entry name" value="PCI"/>
    <property type="match status" value="1"/>
</dbReference>
<evidence type="ECO:0000256" key="6">
    <source>
        <dbReference type="ARBA" id="ARBA00022790"/>
    </source>
</evidence>
<evidence type="ECO:0000313" key="11">
    <source>
        <dbReference type="Proteomes" id="UP001151582"/>
    </source>
</evidence>
<gene>
    <name evidence="10" type="ORF">H4R34_001264</name>
</gene>
<dbReference type="PANTHER" id="PTHR10758">
    <property type="entry name" value="26S PROTEASOME NON-ATPASE REGULATORY SUBUNIT 3/COP9 SIGNALOSOME COMPLEX SUBUNIT 3"/>
    <property type="match status" value="1"/>
</dbReference>
<proteinExistence type="inferred from homology"/>
<evidence type="ECO:0000313" key="10">
    <source>
        <dbReference type="EMBL" id="KAJ1983467.1"/>
    </source>
</evidence>
<dbReference type="Proteomes" id="UP001151582">
    <property type="component" value="Unassembled WGS sequence"/>
</dbReference>
<dbReference type="OrthoDB" id="29061at2759"/>
<keyword evidence="7" id="KW-0539">Nucleus</keyword>
<evidence type="ECO:0000256" key="3">
    <source>
        <dbReference type="ARBA" id="ARBA00007084"/>
    </source>
</evidence>
<organism evidence="10 11">
    <name type="scientific">Dimargaris verticillata</name>
    <dbReference type="NCBI Taxonomy" id="2761393"/>
    <lineage>
        <taxon>Eukaryota</taxon>
        <taxon>Fungi</taxon>
        <taxon>Fungi incertae sedis</taxon>
        <taxon>Zoopagomycota</taxon>
        <taxon>Kickxellomycotina</taxon>
        <taxon>Dimargaritomycetes</taxon>
        <taxon>Dimargaritales</taxon>
        <taxon>Dimargaritaceae</taxon>
        <taxon>Dimargaris</taxon>
    </lineage>
</organism>
<dbReference type="PANTHER" id="PTHR10758:SF1">
    <property type="entry name" value="COP9 SIGNALOSOME COMPLEX SUBUNIT 3"/>
    <property type="match status" value="1"/>
</dbReference>
<dbReference type="InterPro" id="IPR055089">
    <property type="entry name" value="COP9_N"/>
</dbReference>
<sequence>MSDDSLQMTSATKALPVDAQDKDDRFAVLIHDITQAFTRGEDVVRQLDQLAPLLVSIDPKDTDANLQSARCLIKLFRAIHRSDSCLPKMAEIGSQFLQWMQLPTITTLHAQVVEACYHSRQWDNGTRVIDRRLKLGASKDDLFGVHTFLRYHYYAALTLLATQSYDAAEHYLLMCLVAPTAIANDLQVKAYRKLFLTRLITQGAELQLPQIVPPAIQALPGALNNVYVLFGREYVKYNLAAARDYLYGNEAVFAKYGDGDLVSKAVDAIPRHLLKRISQIYTRQPVSDIVKLLKLPVTVEHCTMVYQLVQQMVHEQVFRAEIQQGDDYSTMVVSFASTQLAKSSLSPASSDKPSSDNLPETTAFAEINRVQALLQTVEVQCQRVVQRTPMVTLTSA</sequence>
<dbReference type="AlphaFoldDB" id="A0A9W8BBS0"/>
<keyword evidence="11" id="KW-1185">Reference proteome</keyword>
<feature type="domain" description="COP9 signalosome complex subunit 3 N-terminal helical repeats" evidence="9">
    <location>
        <begin position="104"/>
        <end position="214"/>
    </location>
</feature>
<comment type="similarity">
    <text evidence="3">Belongs to the CSN3 family.</text>
</comment>
<evidence type="ECO:0000256" key="5">
    <source>
        <dbReference type="ARBA" id="ARBA00022490"/>
    </source>
</evidence>
<evidence type="ECO:0000256" key="1">
    <source>
        <dbReference type="ARBA" id="ARBA00004123"/>
    </source>
</evidence>
<dbReference type="EMBL" id="JANBQB010000054">
    <property type="protein sequence ID" value="KAJ1983467.1"/>
    <property type="molecule type" value="Genomic_DNA"/>
</dbReference>
<dbReference type="Pfam" id="PF22788">
    <property type="entry name" value="COP9_hel_rpt"/>
    <property type="match status" value="1"/>
</dbReference>
<reference evidence="10" key="1">
    <citation type="submission" date="2022-07" db="EMBL/GenBank/DDBJ databases">
        <title>Phylogenomic reconstructions and comparative analyses of Kickxellomycotina fungi.</title>
        <authorList>
            <person name="Reynolds N.K."/>
            <person name="Stajich J.E."/>
            <person name="Barry K."/>
            <person name="Grigoriev I.V."/>
            <person name="Crous P."/>
            <person name="Smith M.E."/>
        </authorList>
    </citation>
    <scope>NUCLEOTIDE SEQUENCE</scope>
    <source>
        <strain evidence="10">RSA 567</strain>
    </source>
</reference>
<dbReference type="GO" id="GO:0006511">
    <property type="term" value="P:ubiquitin-dependent protein catabolic process"/>
    <property type="evidence" value="ECO:0007669"/>
    <property type="project" value="TreeGrafter"/>
</dbReference>
<dbReference type="GO" id="GO:0008180">
    <property type="term" value="C:COP9 signalosome"/>
    <property type="evidence" value="ECO:0007669"/>
    <property type="project" value="UniProtKB-KW"/>
</dbReference>
<feature type="domain" description="PCI" evidence="8">
    <location>
        <begin position="250"/>
        <end position="327"/>
    </location>
</feature>
<dbReference type="InterPro" id="IPR000717">
    <property type="entry name" value="PCI_dom"/>
</dbReference>
<comment type="subcellular location">
    <subcellularLocation>
        <location evidence="2">Cytoplasm</location>
    </subcellularLocation>
    <subcellularLocation>
        <location evidence="1">Nucleus</location>
    </subcellularLocation>
</comment>
<evidence type="ECO:0000259" key="8">
    <source>
        <dbReference type="Pfam" id="PF01399"/>
    </source>
</evidence>
<evidence type="ECO:0000256" key="2">
    <source>
        <dbReference type="ARBA" id="ARBA00004496"/>
    </source>
</evidence>
<keyword evidence="5" id="KW-0963">Cytoplasm</keyword>
<evidence type="ECO:0000259" key="9">
    <source>
        <dbReference type="Pfam" id="PF22788"/>
    </source>
</evidence>
<name>A0A9W8BBS0_9FUNG</name>
<dbReference type="GO" id="GO:0005737">
    <property type="term" value="C:cytoplasm"/>
    <property type="evidence" value="ECO:0007669"/>
    <property type="project" value="UniProtKB-SubCell"/>
</dbReference>
<evidence type="ECO:0000256" key="4">
    <source>
        <dbReference type="ARBA" id="ARBA00014878"/>
    </source>
</evidence>
<evidence type="ECO:0000256" key="7">
    <source>
        <dbReference type="ARBA" id="ARBA00023242"/>
    </source>
</evidence>